<reference evidence="1" key="1">
    <citation type="submission" date="2018-05" db="EMBL/GenBank/DDBJ databases">
        <title>Draft genome of Mucuna pruriens seed.</title>
        <authorList>
            <person name="Nnadi N.E."/>
            <person name="Vos R."/>
            <person name="Hasami M.H."/>
            <person name="Devisetty U.K."/>
            <person name="Aguiy J.C."/>
        </authorList>
    </citation>
    <scope>NUCLEOTIDE SEQUENCE [LARGE SCALE GENOMIC DNA]</scope>
    <source>
        <strain evidence="1">JCA_2017</strain>
    </source>
</reference>
<dbReference type="PANTHER" id="PTHR35046:SF26">
    <property type="entry name" value="RNA-DIRECTED DNA POLYMERASE"/>
    <property type="match status" value="1"/>
</dbReference>
<name>A0A371HRE1_MUCPR</name>
<evidence type="ECO:0000313" key="1">
    <source>
        <dbReference type="EMBL" id="RDY05370.1"/>
    </source>
</evidence>
<dbReference type="PANTHER" id="PTHR35046">
    <property type="entry name" value="ZINC KNUCKLE (CCHC-TYPE) FAMILY PROTEIN"/>
    <property type="match status" value="1"/>
</dbReference>
<keyword evidence="2" id="KW-1185">Reference proteome</keyword>
<proteinExistence type="predicted"/>
<dbReference type="Proteomes" id="UP000257109">
    <property type="component" value="Unassembled WGS sequence"/>
</dbReference>
<evidence type="ECO:0000313" key="2">
    <source>
        <dbReference type="Proteomes" id="UP000257109"/>
    </source>
</evidence>
<gene>
    <name evidence="1" type="ORF">CR513_10809</name>
</gene>
<feature type="non-terminal residue" evidence="1">
    <location>
        <position position="1"/>
    </location>
</feature>
<accession>A0A371HRE1</accession>
<protein>
    <submittedName>
        <fullName evidence="1">Uncharacterized protein</fullName>
    </submittedName>
</protein>
<sequence length="172" mass="19752">MEITMIRANMEEDCETNMARSIGGLKKDIVDKVELHHYMEMDDLLHKAIHIERQLKTNWKNNKAVTNPKEDVKAKYSNTPPKGKIDTNTSYRSHDIKCFRYQVVGNIASQCPNKITIIMMDNENIESESSSDDEMPSLEDCSDMEVAKLVHRVVLVTMHALSIRRKEDGDVE</sequence>
<comment type="caution">
    <text evidence="1">The sequence shown here is derived from an EMBL/GenBank/DDBJ whole genome shotgun (WGS) entry which is preliminary data.</text>
</comment>
<dbReference type="AlphaFoldDB" id="A0A371HRE1"/>
<organism evidence="1 2">
    <name type="scientific">Mucuna pruriens</name>
    <name type="common">Velvet bean</name>
    <name type="synonym">Dolichos pruriens</name>
    <dbReference type="NCBI Taxonomy" id="157652"/>
    <lineage>
        <taxon>Eukaryota</taxon>
        <taxon>Viridiplantae</taxon>
        <taxon>Streptophyta</taxon>
        <taxon>Embryophyta</taxon>
        <taxon>Tracheophyta</taxon>
        <taxon>Spermatophyta</taxon>
        <taxon>Magnoliopsida</taxon>
        <taxon>eudicotyledons</taxon>
        <taxon>Gunneridae</taxon>
        <taxon>Pentapetalae</taxon>
        <taxon>rosids</taxon>
        <taxon>fabids</taxon>
        <taxon>Fabales</taxon>
        <taxon>Fabaceae</taxon>
        <taxon>Papilionoideae</taxon>
        <taxon>50 kb inversion clade</taxon>
        <taxon>NPAAA clade</taxon>
        <taxon>indigoferoid/millettioid clade</taxon>
        <taxon>Phaseoleae</taxon>
        <taxon>Mucuna</taxon>
    </lineage>
</organism>
<dbReference type="EMBL" id="QJKJ01001894">
    <property type="protein sequence ID" value="RDY05370.1"/>
    <property type="molecule type" value="Genomic_DNA"/>
</dbReference>